<dbReference type="InterPro" id="IPR040911">
    <property type="entry name" value="Exostosin_GT47"/>
</dbReference>
<feature type="domain" description="Exostosin GT47" evidence="3">
    <location>
        <begin position="102"/>
        <end position="378"/>
    </location>
</feature>
<sequence length="930" mass="105353">MTAGKLYQQLQQQQQVQQSMCSLKGSLLTLAILTLISFTYLSFNSLHSSPPPSISVSSASLLPATETTTKTVVVQAGDGENDEISDPYHSPRVFKLNYEEMEQNFKIYIYPDGDPNTFYQTPRKLTGKYASEGYFFQNIRESRFRTLDPDQAHLFFIPISCHKMRGKGTSYENMTVIVENYVESLIAKYPYWNRTLGADHFFVTCHDVGVRATEGVPFLIKNAIRVVCSPSYDVGFIPHKDVALPQVLQPFALPAGGNDVENRTTLAFWAGHRNSRIRVILARVWENDTELDISNNRINRATGHLVYQKRFYGTKFCICPGGSQVNSARIADSIHYGCVPVILSNYYDLPFNDILDWHKFSVILKEQDVYQLKQILKDIPDNQFVSLHKNLIKDEMGDTYESRGSYCWGEVCEVDTECRVVISGFAEESIRWISNSETTKNTSIMEDIDWKKKTKKKQRWSVTYTKHIKQKRKIYQDGFLDLHFSTNKVMLFDECEKLLECRILKDEEVVSSSETLTFNSFLVDVGDPEVGGDNNSNNKLTVSDLNFHGRDRKITERFGFMRRQKFRNPSISSSGGEDTVEENEARPDCRSTSQKIIREIKKSELRRYVVPESSPDMSKSATEWQVLYTTQLTQKTKKYHDGFLRLASRESLGTQIMLYDASKRQLDCRFLKKDEKISSGESISFDAHLVDIGEPGGENQLLEDLNIQRNNSNDASKLGTMHGQPNGIKDNKSVTKEWCALYSSHITQKAKKYHSGILRLASCGSYRKQVTLLSEGKTFLTSKFLSLSEDVKVGSKLALPKYLVEVGEPLMSSEGKYQNTYSREDANSRSISIEDRTRLCNAVPTNKTIRNACQILSILQKPAVQGSVAVQCIDKSINASTLSEDSELSRQSFAHEGPSQNLDDGGSSKIVDIEISADLNFSEGRFLCNM</sequence>
<protein>
    <recommendedName>
        <fullName evidence="7">Exostosin GT47 domain-containing protein</fullName>
    </recommendedName>
</protein>
<organism evidence="5 6">
    <name type="scientific">Populus alba x Populus x berolinensis</name>
    <dbReference type="NCBI Taxonomy" id="444605"/>
    <lineage>
        <taxon>Eukaryota</taxon>
        <taxon>Viridiplantae</taxon>
        <taxon>Streptophyta</taxon>
        <taxon>Embryophyta</taxon>
        <taxon>Tracheophyta</taxon>
        <taxon>Spermatophyta</taxon>
        <taxon>Magnoliopsida</taxon>
        <taxon>eudicotyledons</taxon>
        <taxon>Gunneridae</taxon>
        <taxon>Pentapetalae</taxon>
        <taxon>rosids</taxon>
        <taxon>fabids</taxon>
        <taxon>Malpighiales</taxon>
        <taxon>Salicaceae</taxon>
        <taxon>Saliceae</taxon>
        <taxon>Populus</taxon>
    </lineage>
</organism>
<accession>A0AAD6QHF7</accession>
<evidence type="ECO:0000259" key="3">
    <source>
        <dbReference type="Pfam" id="PF03016"/>
    </source>
</evidence>
<evidence type="ECO:0000256" key="2">
    <source>
        <dbReference type="SAM" id="Phobius"/>
    </source>
</evidence>
<feature type="compositionally biased region" description="Polar residues" evidence="1">
    <location>
        <begin position="567"/>
        <end position="576"/>
    </location>
</feature>
<dbReference type="Proteomes" id="UP001164929">
    <property type="component" value="Chromosome 7"/>
</dbReference>
<name>A0AAD6QHF7_9ROSI</name>
<evidence type="ECO:0000313" key="5">
    <source>
        <dbReference type="EMBL" id="KAJ6990443.1"/>
    </source>
</evidence>
<keyword evidence="2" id="KW-0812">Transmembrane</keyword>
<evidence type="ECO:0000313" key="6">
    <source>
        <dbReference type="Proteomes" id="UP001164929"/>
    </source>
</evidence>
<evidence type="ECO:0000259" key="4">
    <source>
        <dbReference type="Pfam" id="PF10382"/>
    </source>
</evidence>
<dbReference type="Pfam" id="PF10382">
    <property type="entry name" value="ZGRF1-like_N"/>
    <property type="match status" value="3"/>
</dbReference>
<dbReference type="AlphaFoldDB" id="A0AAD6QHF7"/>
<dbReference type="GO" id="GO:0005634">
    <property type="term" value="C:nucleus"/>
    <property type="evidence" value="ECO:0007669"/>
    <property type="project" value="TreeGrafter"/>
</dbReference>
<dbReference type="InterPro" id="IPR052800">
    <property type="entry name" value="DNA_Repair_Helicase_ZGRF1"/>
</dbReference>
<dbReference type="GO" id="GO:0035861">
    <property type="term" value="C:site of double-strand break"/>
    <property type="evidence" value="ECO:0007669"/>
    <property type="project" value="TreeGrafter"/>
</dbReference>
<dbReference type="EMBL" id="JAQIZT010000007">
    <property type="protein sequence ID" value="KAJ6990443.1"/>
    <property type="molecule type" value="Genomic_DNA"/>
</dbReference>
<comment type="caution">
    <text evidence="5">The sequence shown here is derived from an EMBL/GenBank/DDBJ whole genome shotgun (WGS) entry which is preliminary data.</text>
</comment>
<feature type="region of interest" description="Disordered" evidence="1">
    <location>
        <begin position="567"/>
        <end position="593"/>
    </location>
</feature>
<reference evidence="5" key="1">
    <citation type="journal article" date="2023" name="Mol. Ecol. Resour.">
        <title>Chromosome-level genome assembly of a triploid poplar Populus alba 'Berolinensis'.</title>
        <authorList>
            <person name="Chen S."/>
            <person name="Yu Y."/>
            <person name="Wang X."/>
            <person name="Wang S."/>
            <person name="Zhang T."/>
            <person name="Zhou Y."/>
            <person name="He R."/>
            <person name="Meng N."/>
            <person name="Wang Y."/>
            <person name="Liu W."/>
            <person name="Liu Z."/>
            <person name="Liu J."/>
            <person name="Guo Q."/>
            <person name="Huang H."/>
            <person name="Sederoff R.R."/>
            <person name="Wang G."/>
            <person name="Qu G."/>
            <person name="Chen S."/>
        </authorList>
    </citation>
    <scope>NUCLEOTIDE SEQUENCE</scope>
    <source>
        <strain evidence="5">SC-2020</strain>
    </source>
</reference>
<dbReference type="PANTHER" id="PTHR28535:SF1">
    <property type="entry name" value="PROTEIN ZGRF1"/>
    <property type="match status" value="1"/>
</dbReference>
<feature type="domain" description="5'-3' DNA helicase ZGRF1-like N-terminal" evidence="4">
    <location>
        <begin position="459"/>
        <end position="527"/>
    </location>
</feature>
<keyword evidence="6" id="KW-1185">Reference proteome</keyword>
<dbReference type="PANTHER" id="PTHR28535">
    <property type="entry name" value="ZINC FINGER GRF-TYPE CONTAINING 1"/>
    <property type="match status" value="1"/>
</dbReference>
<keyword evidence="2" id="KW-1133">Transmembrane helix</keyword>
<evidence type="ECO:0008006" key="7">
    <source>
        <dbReference type="Google" id="ProtNLM"/>
    </source>
</evidence>
<feature type="domain" description="5'-3' DNA helicase ZGRF1-like N-terminal" evidence="4">
    <location>
        <begin position="622"/>
        <end position="697"/>
    </location>
</feature>
<keyword evidence="2" id="KW-0472">Membrane</keyword>
<feature type="region of interest" description="Disordered" evidence="1">
    <location>
        <begin position="888"/>
        <end position="907"/>
    </location>
</feature>
<proteinExistence type="predicted"/>
<dbReference type="Pfam" id="PF03016">
    <property type="entry name" value="Exostosin_GT47"/>
    <property type="match status" value="1"/>
</dbReference>
<feature type="domain" description="5'-3' DNA helicase ZGRF1-like N-terminal" evidence="4">
    <location>
        <begin position="736"/>
        <end position="812"/>
    </location>
</feature>
<feature type="transmembrane region" description="Helical" evidence="2">
    <location>
        <begin position="21"/>
        <end position="43"/>
    </location>
</feature>
<dbReference type="InterPro" id="IPR018838">
    <property type="entry name" value="ZGRF1-like_N"/>
</dbReference>
<evidence type="ECO:0000256" key="1">
    <source>
        <dbReference type="SAM" id="MobiDB-lite"/>
    </source>
</evidence>
<gene>
    <name evidence="5" type="ORF">NC653_018864</name>
</gene>
<dbReference type="GO" id="GO:0006302">
    <property type="term" value="P:double-strand break repair"/>
    <property type="evidence" value="ECO:0007669"/>
    <property type="project" value="TreeGrafter"/>
</dbReference>